<gene>
    <name evidence="2" type="ORF">ACFO6Q_02975</name>
</gene>
<dbReference type="PANTHER" id="PTHR30432:SF1">
    <property type="entry name" value="DNA-BINDING TRANSCRIPTIONAL DUAL REGULATOR MODE"/>
    <property type="match status" value="1"/>
</dbReference>
<evidence type="ECO:0000259" key="1">
    <source>
        <dbReference type="Pfam" id="PF00126"/>
    </source>
</evidence>
<dbReference type="InterPro" id="IPR000847">
    <property type="entry name" value="LysR_HTH_N"/>
</dbReference>
<dbReference type="RefSeq" id="WP_380019024.1">
    <property type="nucleotide sequence ID" value="NZ_JBHSHD010000003.1"/>
</dbReference>
<organism evidence="2 3">
    <name type="scientific">Dokdonella ginsengisoli</name>
    <dbReference type="NCBI Taxonomy" id="363846"/>
    <lineage>
        <taxon>Bacteria</taxon>
        <taxon>Pseudomonadati</taxon>
        <taxon>Pseudomonadota</taxon>
        <taxon>Gammaproteobacteria</taxon>
        <taxon>Lysobacterales</taxon>
        <taxon>Rhodanobacteraceae</taxon>
        <taxon>Dokdonella</taxon>
    </lineage>
</organism>
<proteinExistence type="predicted"/>
<evidence type="ECO:0000313" key="3">
    <source>
        <dbReference type="Proteomes" id="UP001595886"/>
    </source>
</evidence>
<reference evidence="3" key="1">
    <citation type="journal article" date="2019" name="Int. J. Syst. Evol. Microbiol.">
        <title>The Global Catalogue of Microorganisms (GCM) 10K type strain sequencing project: providing services to taxonomists for standard genome sequencing and annotation.</title>
        <authorList>
            <consortium name="The Broad Institute Genomics Platform"/>
            <consortium name="The Broad Institute Genome Sequencing Center for Infectious Disease"/>
            <person name="Wu L."/>
            <person name="Ma J."/>
        </authorList>
    </citation>
    <scope>NUCLEOTIDE SEQUENCE [LARGE SCALE GENOMIC DNA]</scope>
    <source>
        <strain evidence="3">CCUG 30340</strain>
    </source>
</reference>
<dbReference type="Gene3D" id="1.10.10.10">
    <property type="entry name" value="Winged helix-like DNA-binding domain superfamily/Winged helix DNA-binding domain"/>
    <property type="match status" value="1"/>
</dbReference>
<accession>A0ABV9QRJ3</accession>
<dbReference type="PANTHER" id="PTHR30432">
    <property type="entry name" value="TRANSCRIPTIONAL REGULATOR MODE"/>
    <property type="match status" value="1"/>
</dbReference>
<keyword evidence="3" id="KW-1185">Reference proteome</keyword>
<comment type="caution">
    <text evidence="2">The sequence shown here is derived from an EMBL/GenBank/DDBJ whole genome shotgun (WGS) entry which is preliminary data.</text>
</comment>
<dbReference type="InterPro" id="IPR051815">
    <property type="entry name" value="Molybdate_resp_trans_reg"/>
</dbReference>
<dbReference type="InterPro" id="IPR036390">
    <property type="entry name" value="WH_DNA-bd_sf"/>
</dbReference>
<feature type="domain" description="HTH lysR-type" evidence="1">
    <location>
        <begin position="32"/>
        <end position="88"/>
    </location>
</feature>
<name>A0ABV9QRJ3_9GAMM</name>
<dbReference type="Pfam" id="PF00126">
    <property type="entry name" value="HTH_1"/>
    <property type="match status" value="1"/>
</dbReference>
<dbReference type="SUPFAM" id="SSF46785">
    <property type="entry name" value="Winged helix' DNA-binding domain"/>
    <property type="match status" value="1"/>
</dbReference>
<sequence>MKKNPAAAKLHLRVTLAPGVAFGPGKADLLAGIRDTGSIAAAGRAMRMSYKRAWQLVEELNASFREPLVEASKGGPGGGGARLTRTGEDVLARYLRMHEAATAAVARDMAALRRHVG</sequence>
<dbReference type="EMBL" id="JBHSHD010000003">
    <property type="protein sequence ID" value="MFC4819269.1"/>
    <property type="molecule type" value="Genomic_DNA"/>
</dbReference>
<evidence type="ECO:0000313" key="2">
    <source>
        <dbReference type="EMBL" id="MFC4819269.1"/>
    </source>
</evidence>
<dbReference type="Proteomes" id="UP001595886">
    <property type="component" value="Unassembled WGS sequence"/>
</dbReference>
<protein>
    <submittedName>
        <fullName evidence="2">Winged helix-turn-helix domain-containing protein</fullName>
    </submittedName>
</protein>
<dbReference type="InterPro" id="IPR036388">
    <property type="entry name" value="WH-like_DNA-bd_sf"/>
</dbReference>